<dbReference type="Pfam" id="PF00072">
    <property type="entry name" value="Response_reg"/>
    <property type="match status" value="1"/>
</dbReference>
<dbReference type="RefSeq" id="WP_149494874.1">
    <property type="nucleotide sequence ID" value="NZ_JAJMQV010000070.1"/>
</dbReference>
<comment type="caution">
    <text evidence="4">The sequence shown here is derived from an EMBL/GenBank/DDBJ whole genome shotgun (WGS) entry which is preliminary data.</text>
</comment>
<dbReference type="SUPFAM" id="SSF52172">
    <property type="entry name" value="CheY-like"/>
    <property type="match status" value="1"/>
</dbReference>
<dbReference type="InterPro" id="IPR052340">
    <property type="entry name" value="RNase_Y/CdgJ"/>
</dbReference>
<feature type="domain" description="Response regulatory" evidence="2">
    <location>
        <begin position="2"/>
        <end position="117"/>
    </location>
</feature>
<dbReference type="PIRSF" id="PIRSF036883">
    <property type="entry name" value="RR_HD-GYP_mod"/>
    <property type="match status" value="1"/>
</dbReference>
<dbReference type="InterPro" id="IPR001789">
    <property type="entry name" value="Sig_transdc_resp-reg_receiver"/>
</dbReference>
<dbReference type="EMBL" id="JASZZN010000020">
    <property type="protein sequence ID" value="MDM4018305.1"/>
    <property type="molecule type" value="Genomic_DNA"/>
</dbReference>
<dbReference type="PANTHER" id="PTHR33525">
    <property type="match status" value="1"/>
</dbReference>
<dbReference type="InterPro" id="IPR006675">
    <property type="entry name" value="HDIG_dom"/>
</dbReference>
<dbReference type="InterPro" id="IPR011006">
    <property type="entry name" value="CheY-like_superfamily"/>
</dbReference>
<dbReference type="InterPro" id="IPR003607">
    <property type="entry name" value="HD/PDEase_dom"/>
</dbReference>
<dbReference type="Pfam" id="PF08668">
    <property type="entry name" value="HDOD"/>
    <property type="match status" value="1"/>
</dbReference>
<evidence type="ECO:0000259" key="3">
    <source>
        <dbReference type="PROSITE" id="PS51833"/>
    </source>
</evidence>
<feature type="modified residue" description="4-aspartylphosphate" evidence="1">
    <location>
        <position position="53"/>
    </location>
</feature>
<evidence type="ECO:0000259" key="2">
    <source>
        <dbReference type="PROSITE" id="PS50110"/>
    </source>
</evidence>
<organism evidence="4 5">
    <name type="scientific">Roseiconus lacunae</name>
    <dbReference type="NCBI Taxonomy" id="2605694"/>
    <lineage>
        <taxon>Bacteria</taxon>
        <taxon>Pseudomonadati</taxon>
        <taxon>Planctomycetota</taxon>
        <taxon>Planctomycetia</taxon>
        <taxon>Pirellulales</taxon>
        <taxon>Pirellulaceae</taxon>
        <taxon>Roseiconus</taxon>
    </lineage>
</organism>
<dbReference type="CDD" id="cd00077">
    <property type="entry name" value="HDc"/>
    <property type="match status" value="1"/>
</dbReference>
<keyword evidence="1" id="KW-0597">Phosphoprotein</keyword>
<feature type="domain" description="HDOD" evidence="3">
    <location>
        <begin position="138"/>
        <end position="335"/>
    </location>
</feature>
<proteinExistence type="predicted"/>
<dbReference type="Gene3D" id="3.40.50.2300">
    <property type="match status" value="1"/>
</dbReference>
<evidence type="ECO:0000313" key="4">
    <source>
        <dbReference type="EMBL" id="MDM4018305.1"/>
    </source>
</evidence>
<name>A0ABT7PPA7_9BACT</name>
<dbReference type="Proteomes" id="UP001239462">
    <property type="component" value="Unassembled WGS sequence"/>
</dbReference>
<gene>
    <name evidence="4" type="ORF">QTN89_22835</name>
</gene>
<evidence type="ECO:0000313" key="5">
    <source>
        <dbReference type="Proteomes" id="UP001239462"/>
    </source>
</evidence>
<dbReference type="CDD" id="cd17569">
    <property type="entry name" value="REC_HupR-like"/>
    <property type="match status" value="1"/>
</dbReference>
<protein>
    <submittedName>
        <fullName evidence="4">Response regulator</fullName>
    </submittedName>
</protein>
<sequence>MQVLFVDDEPNVLSGLRRMLRQQRSVWNMHFANGGEAALQWLAEHECDVIVTDMRMPGIDGAELLNRVSELYPKTVRLVLSGQSEHEKIFRAVGPAHQFMSKPCDPKLLVNTIERACGLHGQLQDPKLKGLISQLSSLPSLPKVYSDLVKDLESEDASIERIGKQIGSDVAMTAKVLQLVNSSFFGLPQRVSCPEHAVSLLGLNVIRPLVLTAKAFSQYENVSVRGFKLQKLIDHSLSVAMLARKIAEMESSDPHTVEDSFIAGMVHDIGKLILAHNLPGDYSEVIDSSEQTSIPLHVIERKVFNASHAEVGAHLLGLWGLPHPIVEAVAFHHRPSDANNDRFSPLTAVYLADQLNHHPGSNGSDCDHDYLDSLGLTPRLDRFATLTTGEA</sequence>
<dbReference type="InterPro" id="IPR013976">
    <property type="entry name" value="HDOD"/>
</dbReference>
<dbReference type="Gene3D" id="1.10.3210.10">
    <property type="entry name" value="Hypothetical protein af1432"/>
    <property type="match status" value="1"/>
</dbReference>
<dbReference type="PROSITE" id="PS50110">
    <property type="entry name" value="RESPONSE_REGULATORY"/>
    <property type="match status" value="1"/>
</dbReference>
<dbReference type="SMART" id="SM00448">
    <property type="entry name" value="REC"/>
    <property type="match status" value="1"/>
</dbReference>
<evidence type="ECO:0000256" key="1">
    <source>
        <dbReference type="PROSITE-ProRule" id="PRU00169"/>
    </source>
</evidence>
<dbReference type="InterPro" id="IPR014626">
    <property type="entry name" value="Sig_transdc_resp-reg_put"/>
</dbReference>
<dbReference type="SMART" id="SM00471">
    <property type="entry name" value="HDc"/>
    <property type="match status" value="1"/>
</dbReference>
<keyword evidence="5" id="KW-1185">Reference proteome</keyword>
<dbReference type="PANTHER" id="PTHR33525:SF3">
    <property type="entry name" value="RIBONUCLEASE Y"/>
    <property type="match status" value="1"/>
</dbReference>
<dbReference type="NCBIfam" id="TIGR00277">
    <property type="entry name" value="HDIG"/>
    <property type="match status" value="1"/>
</dbReference>
<dbReference type="SUPFAM" id="SSF109604">
    <property type="entry name" value="HD-domain/PDEase-like"/>
    <property type="match status" value="1"/>
</dbReference>
<reference evidence="4 5" key="1">
    <citation type="submission" date="2023-06" db="EMBL/GenBank/DDBJ databases">
        <title>Roseiconus lacunae JC819 isolated from Gulf of Mannar region, Tamil Nadu.</title>
        <authorList>
            <person name="Pk S."/>
            <person name="Ch S."/>
            <person name="Ch V.R."/>
        </authorList>
    </citation>
    <scope>NUCLEOTIDE SEQUENCE [LARGE SCALE GENOMIC DNA]</scope>
    <source>
        <strain evidence="4 5">JC819</strain>
    </source>
</reference>
<dbReference type="PROSITE" id="PS51833">
    <property type="entry name" value="HDOD"/>
    <property type="match status" value="1"/>
</dbReference>
<accession>A0ABT7PPA7</accession>